<evidence type="ECO:0000313" key="2">
    <source>
        <dbReference type="Proteomes" id="UP001159363"/>
    </source>
</evidence>
<protein>
    <submittedName>
        <fullName evidence="1">Uncharacterized protein</fullName>
    </submittedName>
</protein>
<dbReference type="Proteomes" id="UP001159363">
    <property type="component" value="Chromosome 5"/>
</dbReference>
<comment type="caution">
    <text evidence="1">The sequence shown here is derived from an EMBL/GenBank/DDBJ whole genome shotgun (WGS) entry which is preliminary data.</text>
</comment>
<dbReference type="EMBL" id="JARBHB010000006">
    <property type="protein sequence ID" value="KAJ8881926.1"/>
    <property type="molecule type" value="Genomic_DNA"/>
</dbReference>
<accession>A0ABQ9HC72</accession>
<reference evidence="1 2" key="1">
    <citation type="submission" date="2023-02" db="EMBL/GenBank/DDBJ databases">
        <title>LHISI_Scaffold_Assembly.</title>
        <authorList>
            <person name="Stuart O.P."/>
            <person name="Cleave R."/>
            <person name="Magrath M.J.L."/>
            <person name="Mikheyev A.S."/>
        </authorList>
    </citation>
    <scope>NUCLEOTIDE SEQUENCE [LARGE SCALE GENOMIC DNA]</scope>
    <source>
        <strain evidence="1">Daus_M_001</strain>
        <tissue evidence="1">Leg muscle</tissue>
    </source>
</reference>
<proteinExistence type="predicted"/>
<gene>
    <name evidence="1" type="ORF">PR048_018412</name>
</gene>
<keyword evidence="2" id="KW-1185">Reference proteome</keyword>
<name>A0ABQ9HC72_9NEOP</name>
<evidence type="ECO:0000313" key="1">
    <source>
        <dbReference type="EMBL" id="KAJ8881926.1"/>
    </source>
</evidence>
<sequence>MCTNKDVLVAAAAGMIIIAESKVHRPLQFWVRPSLRGRVRYGRSDLMKDLILDNVDELNLEYRCGGGFRNCFRMTSSDFEFLLTLTAPRISRDDT</sequence>
<organism evidence="1 2">
    <name type="scientific">Dryococelus australis</name>
    <dbReference type="NCBI Taxonomy" id="614101"/>
    <lineage>
        <taxon>Eukaryota</taxon>
        <taxon>Metazoa</taxon>
        <taxon>Ecdysozoa</taxon>
        <taxon>Arthropoda</taxon>
        <taxon>Hexapoda</taxon>
        <taxon>Insecta</taxon>
        <taxon>Pterygota</taxon>
        <taxon>Neoptera</taxon>
        <taxon>Polyneoptera</taxon>
        <taxon>Phasmatodea</taxon>
        <taxon>Verophasmatodea</taxon>
        <taxon>Anareolatae</taxon>
        <taxon>Phasmatidae</taxon>
        <taxon>Eurycanthinae</taxon>
        <taxon>Dryococelus</taxon>
    </lineage>
</organism>